<evidence type="ECO:0000259" key="1">
    <source>
        <dbReference type="Pfam" id="PF06985"/>
    </source>
</evidence>
<dbReference type="HOGENOM" id="CLU_002639_3_1_1"/>
<dbReference type="Proteomes" id="UP000015530">
    <property type="component" value="Unassembled WGS sequence"/>
</dbReference>
<dbReference type="OrthoDB" id="5362512at2759"/>
<protein>
    <submittedName>
        <fullName evidence="2">Heterokaryon incompatibility protein</fullName>
    </submittedName>
</protein>
<dbReference type="AlphaFoldDB" id="T0MD27"/>
<dbReference type="EMBL" id="AMYD01000178">
    <property type="protein sequence ID" value="EQB58925.1"/>
    <property type="molecule type" value="Genomic_DNA"/>
</dbReference>
<dbReference type="InterPro" id="IPR010730">
    <property type="entry name" value="HET"/>
</dbReference>
<gene>
    <name evidence="2" type="ORF">CGLO_00769</name>
</gene>
<name>T0MD27_COLGC</name>
<evidence type="ECO:0000313" key="3">
    <source>
        <dbReference type="Proteomes" id="UP000015530"/>
    </source>
</evidence>
<feature type="domain" description="Heterokaryon incompatibility" evidence="1">
    <location>
        <begin position="52"/>
        <end position="211"/>
    </location>
</feature>
<dbReference type="OMA" id="SCECKEL"/>
<accession>T0MD27</accession>
<proteinExistence type="predicted"/>
<reference evidence="3" key="1">
    <citation type="journal article" date="2013" name="Mol. Plant Microbe Interact.">
        <title>Global aspects of pacC regulation of pathogenicity genes in Colletotrichum gloeosporioides as revealed by transcriptome analysis.</title>
        <authorList>
            <person name="Alkan N."/>
            <person name="Meng X."/>
            <person name="Friedlander G."/>
            <person name="Reuveni E."/>
            <person name="Sukno S."/>
            <person name="Sherman A."/>
            <person name="Thon M."/>
            <person name="Fluhr R."/>
            <person name="Prusky D."/>
        </authorList>
    </citation>
    <scope>NUCLEOTIDE SEQUENCE [LARGE SCALE GENOMIC DNA]</scope>
    <source>
        <strain evidence="3">Cg-14</strain>
    </source>
</reference>
<dbReference type="PANTHER" id="PTHR33112:SF16">
    <property type="entry name" value="HETEROKARYON INCOMPATIBILITY DOMAIN-CONTAINING PROTEIN"/>
    <property type="match status" value="1"/>
</dbReference>
<organism evidence="2 3">
    <name type="scientific">Colletotrichum gloeosporioides (strain Cg-14)</name>
    <name type="common">Anthracnose fungus</name>
    <name type="synonym">Glomerella cingulata</name>
    <dbReference type="NCBI Taxonomy" id="1237896"/>
    <lineage>
        <taxon>Eukaryota</taxon>
        <taxon>Fungi</taxon>
        <taxon>Dikarya</taxon>
        <taxon>Ascomycota</taxon>
        <taxon>Pezizomycotina</taxon>
        <taxon>Sordariomycetes</taxon>
        <taxon>Hypocreomycetidae</taxon>
        <taxon>Glomerellales</taxon>
        <taxon>Glomerellaceae</taxon>
        <taxon>Colletotrichum</taxon>
        <taxon>Colletotrichum gloeosporioides species complex</taxon>
    </lineage>
</organism>
<sequence>MLEHEGPPVLPTRLVMLHDGRPQGDLGPWETLDVRLVETSSIAQTFDDDVRYVALSHCWGSPDVAARMLQTTTETIGAFSQSIPWGDLTKTFQDAMLVTKRLGIRYIWIDSLCIVQDDARDWAVEASRMASVYANAYLTISAMGATDGHQGLYINTGSKPILRRGVHEIKLPGLEYPIYVRSNEFHESAISDPDLKPIEMPLLHRGWAFQERILSPFVLHFTESELIFEDGRGRSSCECKELDHYISGTPDRDWLFRTGDSSLDHMSWYGIVEEYASRLLTSEADRLPALSGIATTFERQLPALGSYLAGIWETDILGGLHWTMIGTVQPRLQPTLARGTLLSAPPTWSWASVGSSNISWAEYDVPDCSLVDIISATCFPLTLDDKGMVAGGRITLRGRLCLATLDLSPHSSTTNAERYHYITLAGESLANHEPPTFWPDVKLCSGGKQLPTVYFLPLSLRQFNFFEWDLFGLVLCRETEEVTATNRGEHSSKDTATFSRVGCAAMKIDSYVPLQFMDTPEAAPWFVEWRDTFFHNFGQEQVLAIV</sequence>
<dbReference type="STRING" id="1237896.T0MD27"/>
<evidence type="ECO:0000313" key="2">
    <source>
        <dbReference type="EMBL" id="EQB58925.1"/>
    </source>
</evidence>
<dbReference type="Pfam" id="PF06985">
    <property type="entry name" value="HET"/>
    <property type="match status" value="1"/>
</dbReference>
<dbReference type="PANTHER" id="PTHR33112">
    <property type="entry name" value="DOMAIN PROTEIN, PUTATIVE-RELATED"/>
    <property type="match status" value="1"/>
</dbReference>
<comment type="caution">
    <text evidence="2">The sequence shown here is derived from an EMBL/GenBank/DDBJ whole genome shotgun (WGS) entry which is preliminary data.</text>
</comment>